<dbReference type="AlphaFoldDB" id="A0A6J4H050"/>
<sequence>GARERSQEADHDRVRHGRERHRIARGPGRDADQADQRPHRAPQDAQARPPQPAGPAPAGGPSSPPAELPGQDRHHPLPLAHRAAGSAPL</sequence>
<evidence type="ECO:0000313" key="2">
    <source>
        <dbReference type="EMBL" id="CAA9210812.1"/>
    </source>
</evidence>
<name>A0A6J4H050_9ACTN</name>
<proteinExistence type="predicted"/>
<feature type="compositionally biased region" description="Basic and acidic residues" evidence="1">
    <location>
        <begin position="1"/>
        <end position="13"/>
    </location>
</feature>
<accession>A0A6J4H050</accession>
<keyword evidence="2" id="KW-0689">Ribosomal protein</keyword>
<gene>
    <name evidence="2" type="ORF">AVDCRST_MAG52-25</name>
</gene>
<dbReference type="EMBL" id="CADCTN010000003">
    <property type="protein sequence ID" value="CAA9210812.1"/>
    <property type="molecule type" value="Genomic_DNA"/>
</dbReference>
<protein>
    <submittedName>
        <fullName evidence="2">SSU ribosomal protein S15p (S13e)</fullName>
    </submittedName>
</protein>
<dbReference type="GO" id="GO:0005840">
    <property type="term" value="C:ribosome"/>
    <property type="evidence" value="ECO:0007669"/>
    <property type="project" value="UniProtKB-KW"/>
</dbReference>
<evidence type="ECO:0000256" key="1">
    <source>
        <dbReference type="SAM" id="MobiDB-lite"/>
    </source>
</evidence>
<feature type="region of interest" description="Disordered" evidence="1">
    <location>
        <begin position="1"/>
        <end position="89"/>
    </location>
</feature>
<organism evidence="2">
    <name type="scientific">uncultured Blastococcus sp</name>
    <dbReference type="NCBI Taxonomy" id="217144"/>
    <lineage>
        <taxon>Bacteria</taxon>
        <taxon>Bacillati</taxon>
        <taxon>Actinomycetota</taxon>
        <taxon>Actinomycetes</taxon>
        <taxon>Geodermatophilales</taxon>
        <taxon>Geodermatophilaceae</taxon>
        <taxon>Blastococcus</taxon>
        <taxon>environmental samples</taxon>
    </lineage>
</organism>
<reference evidence="2" key="1">
    <citation type="submission" date="2020-02" db="EMBL/GenBank/DDBJ databases">
        <authorList>
            <person name="Meier V. D."/>
        </authorList>
    </citation>
    <scope>NUCLEOTIDE SEQUENCE</scope>
    <source>
        <strain evidence="2">AVDCRST_MAG52</strain>
    </source>
</reference>
<keyword evidence="2" id="KW-0687">Ribonucleoprotein</keyword>
<feature type="non-terminal residue" evidence="2">
    <location>
        <position position="89"/>
    </location>
</feature>
<feature type="compositionally biased region" description="Basic and acidic residues" evidence="1">
    <location>
        <begin position="27"/>
        <end position="42"/>
    </location>
</feature>
<feature type="non-terminal residue" evidence="2">
    <location>
        <position position="1"/>
    </location>
</feature>
<feature type="compositionally biased region" description="Basic residues" evidence="1">
    <location>
        <begin position="14"/>
        <end position="24"/>
    </location>
</feature>